<feature type="transmembrane region" description="Helical" evidence="2">
    <location>
        <begin position="214"/>
        <end position="233"/>
    </location>
</feature>
<gene>
    <name evidence="3" type="ORF">SLEP1_g38049</name>
</gene>
<evidence type="ECO:0000256" key="2">
    <source>
        <dbReference type="SAM" id="Phobius"/>
    </source>
</evidence>
<keyword evidence="4" id="KW-1185">Reference proteome</keyword>
<feature type="transmembrane region" description="Helical" evidence="2">
    <location>
        <begin position="160"/>
        <end position="181"/>
    </location>
</feature>
<feature type="transmembrane region" description="Helical" evidence="2">
    <location>
        <begin position="188"/>
        <end position="208"/>
    </location>
</feature>
<dbReference type="Proteomes" id="UP001054252">
    <property type="component" value="Unassembled WGS sequence"/>
</dbReference>
<protein>
    <submittedName>
        <fullName evidence="3">Uncharacterized protein</fullName>
    </submittedName>
</protein>
<organism evidence="3 4">
    <name type="scientific">Rubroshorea leprosula</name>
    <dbReference type="NCBI Taxonomy" id="152421"/>
    <lineage>
        <taxon>Eukaryota</taxon>
        <taxon>Viridiplantae</taxon>
        <taxon>Streptophyta</taxon>
        <taxon>Embryophyta</taxon>
        <taxon>Tracheophyta</taxon>
        <taxon>Spermatophyta</taxon>
        <taxon>Magnoliopsida</taxon>
        <taxon>eudicotyledons</taxon>
        <taxon>Gunneridae</taxon>
        <taxon>Pentapetalae</taxon>
        <taxon>rosids</taxon>
        <taxon>malvids</taxon>
        <taxon>Malvales</taxon>
        <taxon>Dipterocarpaceae</taxon>
        <taxon>Rubroshorea</taxon>
    </lineage>
</organism>
<dbReference type="EMBL" id="BPVZ01000082">
    <property type="protein sequence ID" value="GKV29080.1"/>
    <property type="molecule type" value="Genomic_DNA"/>
</dbReference>
<keyword evidence="2" id="KW-0812">Transmembrane</keyword>
<keyword evidence="2" id="KW-1133">Transmembrane helix</keyword>
<dbReference type="AlphaFoldDB" id="A0AAV5KWQ6"/>
<reference evidence="3 4" key="1">
    <citation type="journal article" date="2021" name="Commun. Biol.">
        <title>The genome of Shorea leprosula (Dipterocarpaceae) highlights the ecological relevance of drought in aseasonal tropical rainforests.</title>
        <authorList>
            <person name="Ng K.K.S."/>
            <person name="Kobayashi M.J."/>
            <person name="Fawcett J.A."/>
            <person name="Hatakeyama M."/>
            <person name="Paape T."/>
            <person name="Ng C.H."/>
            <person name="Ang C.C."/>
            <person name="Tnah L.H."/>
            <person name="Lee C.T."/>
            <person name="Nishiyama T."/>
            <person name="Sese J."/>
            <person name="O'Brien M.J."/>
            <person name="Copetti D."/>
            <person name="Mohd Noor M.I."/>
            <person name="Ong R.C."/>
            <person name="Putra M."/>
            <person name="Sireger I.Z."/>
            <person name="Indrioko S."/>
            <person name="Kosugi Y."/>
            <person name="Izuno A."/>
            <person name="Isagi Y."/>
            <person name="Lee S.L."/>
            <person name="Shimizu K.K."/>
        </authorList>
    </citation>
    <scope>NUCLEOTIDE SEQUENCE [LARGE SCALE GENOMIC DNA]</scope>
    <source>
        <strain evidence="3">214</strain>
    </source>
</reference>
<feature type="transmembrane region" description="Helical" evidence="2">
    <location>
        <begin position="136"/>
        <end position="154"/>
    </location>
</feature>
<evidence type="ECO:0000313" key="4">
    <source>
        <dbReference type="Proteomes" id="UP001054252"/>
    </source>
</evidence>
<evidence type="ECO:0000313" key="3">
    <source>
        <dbReference type="EMBL" id="GKV29080.1"/>
    </source>
</evidence>
<sequence length="250" mass="27276">MEDDSTSGNPIAASSSGFTSTIRTFCFHLFIFFNGSTDQETIPPSTESSIPPSPAMHLEMEAKMYPESCSVSLPLPPSIPPLQEAAPPCPDRSETTTPKLTKKSSSKVLSLGIPSDPKDFHPVFILLREEQLGRHILVLAIPMIVGLFSCYKRMKDIPLILRFTALSLSVGVTSIWNGILLRRTFNGFSLVLELLGVAAMLSAFFIFVGLFLPLTIPVVCWVLCVLPFAIAFCSEEASEIDKDSDCCLAL</sequence>
<keyword evidence="2" id="KW-0472">Membrane</keyword>
<evidence type="ECO:0000256" key="1">
    <source>
        <dbReference type="SAM" id="MobiDB-lite"/>
    </source>
</evidence>
<feature type="region of interest" description="Disordered" evidence="1">
    <location>
        <begin position="81"/>
        <end position="101"/>
    </location>
</feature>
<accession>A0AAV5KWQ6</accession>
<name>A0AAV5KWQ6_9ROSI</name>
<proteinExistence type="predicted"/>
<comment type="caution">
    <text evidence="3">The sequence shown here is derived from an EMBL/GenBank/DDBJ whole genome shotgun (WGS) entry which is preliminary data.</text>
</comment>